<evidence type="ECO:0000313" key="3">
    <source>
        <dbReference type="Proteomes" id="UP000238164"/>
    </source>
</evidence>
<dbReference type="InterPro" id="IPR048423">
    <property type="entry name" value="DRL_cat"/>
</dbReference>
<dbReference type="InterPro" id="IPR036291">
    <property type="entry name" value="NAD(P)-bd_dom_sf"/>
</dbReference>
<reference evidence="2 3" key="1">
    <citation type="submission" date="2018-02" db="EMBL/GenBank/DDBJ databases">
        <authorList>
            <person name="Cohen D.B."/>
            <person name="Kent A.D."/>
        </authorList>
    </citation>
    <scope>NUCLEOTIDE SEQUENCE [LARGE SCALE GENOMIC DNA]</scope>
    <source>
        <strain evidence="2">1</strain>
    </source>
</reference>
<protein>
    <submittedName>
        <fullName evidence="2">Putative Oxidoreductase</fullName>
    </submittedName>
</protein>
<evidence type="ECO:0000259" key="1">
    <source>
        <dbReference type="SMART" id="SM00858"/>
    </source>
</evidence>
<gene>
    <name evidence="2" type="ORF">MPLG2_3771</name>
</gene>
<dbReference type="SMART" id="SM00858">
    <property type="entry name" value="SAF"/>
    <property type="match status" value="1"/>
</dbReference>
<dbReference type="RefSeq" id="WP_105187229.1">
    <property type="nucleotide sequence ID" value="NZ_BAAAGO010000037.1"/>
</dbReference>
<dbReference type="KEGG" id="mgg:MPLG2_3771"/>
<dbReference type="EMBL" id="LT985188">
    <property type="protein sequence ID" value="SPD88801.1"/>
    <property type="molecule type" value="Genomic_DNA"/>
</dbReference>
<keyword evidence="3" id="KW-1185">Reference proteome</keyword>
<name>A0A2N9JMJ1_9ACTN</name>
<dbReference type="Pfam" id="PF21135">
    <property type="entry name" value="DRL_cat"/>
    <property type="match status" value="1"/>
</dbReference>
<dbReference type="Gene3D" id="3.40.50.720">
    <property type="entry name" value="NAD(P)-binding Rossmann-like Domain"/>
    <property type="match status" value="1"/>
</dbReference>
<organism evidence="2 3">
    <name type="scientific">Micropruina glycogenica</name>
    <dbReference type="NCBI Taxonomy" id="75385"/>
    <lineage>
        <taxon>Bacteria</taxon>
        <taxon>Bacillati</taxon>
        <taxon>Actinomycetota</taxon>
        <taxon>Actinomycetes</taxon>
        <taxon>Propionibacteriales</taxon>
        <taxon>Nocardioidaceae</taxon>
        <taxon>Micropruina</taxon>
    </lineage>
</organism>
<accession>A0A2N9JMJ1</accession>
<evidence type="ECO:0000313" key="2">
    <source>
        <dbReference type="EMBL" id="SPD88801.1"/>
    </source>
</evidence>
<sequence length="433" mass="44759">MSYSKRLQERERATGRPVRVGVVGAGQMGSGLVAQINRVPGLVMSAVADIDITRAEKALAGAGAEQVTTTDDLTDAAAAIERGQSVALSNGMALTKLPLDVIVEVSGVPDVAAEIAYAGLIAGKHTLLMTVEADITVGLLLAGMGNKPGGPIYAVCRGDEPPECLKLIEYAQDIGLQVVVAGKGKNNPMRPTDTPTDVADEARAKGMNPKMLCSFTDGSKTQLEMCALSNATGYPVDVPGMHGVACSVDELALKLVPEGVGGVMSTEGPFVEYVTGNVAPGVFVIAKSTNDVVTHELDYLKLGKGPYYALYRPYHLASIEANLSIGEAIIDGRSTFHPIGWTSEVTAVAKSDLAAGTKLEGIGGHHVHGFTVPATDAKAAGAVPIGLIAGCTLVRDVAAGATVTYADIELDEGRPIVAMRRLQDAMLATGTLG</sequence>
<feature type="domain" description="SAF" evidence="1">
    <location>
        <begin position="344"/>
        <end position="409"/>
    </location>
</feature>
<dbReference type="InterPro" id="IPR013974">
    <property type="entry name" value="SAF"/>
</dbReference>
<proteinExistence type="predicted"/>
<dbReference type="PANTHER" id="PTHR37850:SF2">
    <property type="entry name" value="SAF DOMAIN PROTEIN"/>
    <property type="match status" value="1"/>
</dbReference>
<dbReference type="CDD" id="cd11616">
    <property type="entry name" value="SAF_DH_OX_like"/>
    <property type="match status" value="1"/>
</dbReference>
<dbReference type="SUPFAM" id="SSF51735">
    <property type="entry name" value="NAD(P)-binding Rossmann-fold domains"/>
    <property type="match status" value="1"/>
</dbReference>
<dbReference type="PANTHER" id="PTHR37850">
    <property type="entry name" value="STRU PROTEIN"/>
    <property type="match status" value="1"/>
</dbReference>
<dbReference type="Proteomes" id="UP000238164">
    <property type="component" value="Chromosome 1"/>
</dbReference>
<dbReference type="AlphaFoldDB" id="A0A2N9JMJ1"/>
<dbReference type="OrthoDB" id="9777844at2"/>